<dbReference type="AlphaFoldDB" id="A0A150H0P8"/>
<keyword evidence="2" id="KW-1185">Reference proteome</keyword>
<proteinExistence type="predicted"/>
<dbReference type="EMBL" id="LSYV01000003">
    <property type="protein sequence ID" value="KXZ55699.1"/>
    <property type="molecule type" value="Genomic_DNA"/>
</dbReference>
<dbReference type="OrthoDB" id="522739at2759"/>
<organism evidence="1 2">
    <name type="scientific">Gonium pectorale</name>
    <name type="common">Green alga</name>
    <dbReference type="NCBI Taxonomy" id="33097"/>
    <lineage>
        <taxon>Eukaryota</taxon>
        <taxon>Viridiplantae</taxon>
        <taxon>Chlorophyta</taxon>
        <taxon>core chlorophytes</taxon>
        <taxon>Chlorophyceae</taxon>
        <taxon>CS clade</taxon>
        <taxon>Chlamydomonadales</taxon>
        <taxon>Volvocaceae</taxon>
        <taxon>Gonium</taxon>
    </lineage>
</organism>
<comment type="caution">
    <text evidence="1">The sequence shown here is derived from an EMBL/GenBank/DDBJ whole genome shotgun (WGS) entry which is preliminary data.</text>
</comment>
<protein>
    <submittedName>
        <fullName evidence="1">Uncharacterized protein</fullName>
    </submittedName>
</protein>
<reference evidence="2" key="1">
    <citation type="journal article" date="2016" name="Nat. Commun.">
        <title>The Gonium pectorale genome demonstrates co-option of cell cycle regulation during the evolution of multicellularity.</title>
        <authorList>
            <person name="Hanschen E.R."/>
            <person name="Marriage T.N."/>
            <person name="Ferris P.J."/>
            <person name="Hamaji T."/>
            <person name="Toyoda A."/>
            <person name="Fujiyama A."/>
            <person name="Neme R."/>
            <person name="Noguchi H."/>
            <person name="Minakuchi Y."/>
            <person name="Suzuki M."/>
            <person name="Kawai-Toyooka H."/>
            <person name="Smith D.R."/>
            <person name="Sparks H."/>
            <person name="Anderson J."/>
            <person name="Bakaric R."/>
            <person name="Luria V."/>
            <person name="Karger A."/>
            <person name="Kirschner M.W."/>
            <person name="Durand P.M."/>
            <person name="Michod R.E."/>
            <person name="Nozaki H."/>
            <person name="Olson B.J."/>
        </authorList>
    </citation>
    <scope>NUCLEOTIDE SEQUENCE [LARGE SCALE GENOMIC DNA]</scope>
    <source>
        <strain evidence="2">NIES-2863</strain>
    </source>
</reference>
<evidence type="ECO:0000313" key="2">
    <source>
        <dbReference type="Proteomes" id="UP000075714"/>
    </source>
</evidence>
<evidence type="ECO:0000313" key="1">
    <source>
        <dbReference type="EMBL" id="KXZ55699.1"/>
    </source>
</evidence>
<gene>
    <name evidence="1" type="ORF">GPECTOR_2g1249</name>
</gene>
<sequence>MAKSGDFDTAADALSYLIEAGAPDKAASCLRRIMARTDQPAPSGNATPLPLDYAIAGKIINRLIELNSLSEAQDLIKFLLVARDTDRGRGKMLDCYDVSFILGYMVPEGASESAGRVLFALYSSDSGDDSAASQTLVPFILGTLLDHDRLGWAAELAKQLMYTTLEVWYGRADWAARLCVELESQRLDWFSTQDVLRSVTNWGDQSYSSTIYNFMQEARGKAAGR</sequence>
<accession>A0A150H0P8</accession>
<name>A0A150H0P8_GONPE</name>
<dbReference type="Proteomes" id="UP000075714">
    <property type="component" value="Unassembled WGS sequence"/>
</dbReference>